<evidence type="ECO:0000313" key="3">
    <source>
        <dbReference type="Proteomes" id="UP000005089"/>
    </source>
</evidence>
<protein>
    <submittedName>
        <fullName evidence="2">Methyltransferase domain protein</fullName>
    </submittedName>
</protein>
<dbReference type="InterPro" id="IPR029063">
    <property type="entry name" value="SAM-dependent_MTases_sf"/>
</dbReference>
<organism evidence="2 3">
    <name type="scientific">Oxalobacter formigenes OXCC13</name>
    <dbReference type="NCBI Taxonomy" id="556269"/>
    <lineage>
        <taxon>Bacteria</taxon>
        <taxon>Pseudomonadati</taxon>
        <taxon>Pseudomonadota</taxon>
        <taxon>Betaproteobacteria</taxon>
        <taxon>Burkholderiales</taxon>
        <taxon>Oxalobacteraceae</taxon>
        <taxon>Oxalobacter</taxon>
    </lineage>
</organism>
<dbReference type="CDD" id="cd02440">
    <property type="entry name" value="AdoMet_MTases"/>
    <property type="match status" value="1"/>
</dbReference>
<reference evidence="2 3" key="1">
    <citation type="submission" date="2009-02" db="EMBL/GenBank/DDBJ databases">
        <title>The Genome Sequence of Oxalobacter formigenes OXCC13.</title>
        <authorList>
            <consortium name="The Broad Institute Genome Sequencing Platform"/>
            <person name="Ward D."/>
            <person name="Young S.K."/>
            <person name="Kodira C.D."/>
            <person name="Zeng Q."/>
            <person name="Koehrsen M."/>
            <person name="Alvarado L."/>
            <person name="Berlin A."/>
            <person name="Borenstein D."/>
            <person name="Chen Z."/>
            <person name="Engels R."/>
            <person name="Freedman E."/>
            <person name="Gellesch M."/>
            <person name="Goldberg J."/>
            <person name="Griggs A."/>
            <person name="Gujja S."/>
            <person name="Heiman D."/>
            <person name="Hepburn T."/>
            <person name="Howarth C."/>
            <person name="Jen D."/>
            <person name="Larson L."/>
            <person name="Lewis B."/>
            <person name="Mehta T."/>
            <person name="Park D."/>
            <person name="Pearson M."/>
            <person name="Roberts A."/>
            <person name="Saif S."/>
            <person name="Shea T."/>
            <person name="Shenoy N."/>
            <person name="Sisk P."/>
            <person name="Stolte C."/>
            <person name="Sykes S."/>
            <person name="Walk T."/>
            <person name="White J."/>
            <person name="Yandava C."/>
            <person name="Allison M.J."/>
            <person name="Lander E."/>
            <person name="Nusbaum C."/>
            <person name="Galagan J."/>
            <person name="Birren B."/>
        </authorList>
    </citation>
    <scope>NUCLEOTIDE SEQUENCE [LARGE SCALE GENOMIC DNA]</scope>
    <source>
        <strain evidence="2 3">OXCC13</strain>
    </source>
</reference>
<proteinExistence type="predicted"/>
<keyword evidence="3" id="KW-1185">Reference proteome</keyword>
<keyword evidence="2" id="KW-0489">Methyltransferase</keyword>
<gene>
    <name evidence="2" type="ORF">OFBG_00873</name>
</gene>
<dbReference type="SUPFAM" id="SSF53335">
    <property type="entry name" value="S-adenosyl-L-methionine-dependent methyltransferases"/>
    <property type="match status" value="1"/>
</dbReference>
<dbReference type="eggNOG" id="COG2226">
    <property type="taxonomic scope" value="Bacteria"/>
</dbReference>
<dbReference type="InterPro" id="IPR013216">
    <property type="entry name" value="Methyltransf_11"/>
</dbReference>
<dbReference type="GO" id="GO:0008757">
    <property type="term" value="F:S-adenosylmethionine-dependent methyltransferase activity"/>
    <property type="evidence" value="ECO:0007669"/>
    <property type="project" value="InterPro"/>
</dbReference>
<dbReference type="HOGENOM" id="CLU_037990_14_0_4"/>
<evidence type="ECO:0000313" key="2">
    <source>
        <dbReference type="EMBL" id="EEO29845.1"/>
    </source>
</evidence>
<name>C3X9G9_OXAFO</name>
<dbReference type="RefSeq" id="WP_005880606.1">
    <property type="nucleotide sequence ID" value="NZ_CP019430.1"/>
</dbReference>
<dbReference type="EMBL" id="GG658170">
    <property type="protein sequence ID" value="EEO29845.1"/>
    <property type="molecule type" value="Genomic_DNA"/>
</dbReference>
<sequence>MTKSSRFKNIPAELYDGWYETPSGNWTGTVELGLVLDALKPAEGDSILDIGCGTGWFTRQLGKLTGICLTGVDIDTNWLAYAQSRDSASRYCQADALSLPFEDKRFSHVLSITALCFTPDWKRAIAEAVRVAEKRIAIGLLNRNSLLWWKKGRKPGSAFDGAEWITPSELMEMASMLPLEDIRISTAIYLPSGSGLAQVTERMLKNRLDFGSFLLLSAAVNP</sequence>
<keyword evidence="2" id="KW-0808">Transferase</keyword>
<accession>C3X9G9</accession>
<dbReference type="PANTHER" id="PTHR43591">
    <property type="entry name" value="METHYLTRANSFERASE"/>
    <property type="match status" value="1"/>
</dbReference>
<dbReference type="Proteomes" id="UP000005089">
    <property type="component" value="Unassembled WGS sequence"/>
</dbReference>
<evidence type="ECO:0000259" key="1">
    <source>
        <dbReference type="Pfam" id="PF08241"/>
    </source>
</evidence>
<dbReference type="Pfam" id="PF08241">
    <property type="entry name" value="Methyltransf_11"/>
    <property type="match status" value="1"/>
</dbReference>
<dbReference type="GeneID" id="77135165"/>
<dbReference type="Gene3D" id="3.40.50.150">
    <property type="entry name" value="Vaccinia Virus protein VP39"/>
    <property type="match status" value="1"/>
</dbReference>
<dbReference type="AlphaFoldDB" id="C3X9G9"/>
<dbReference type="GO" id="GO:0032259">
    <property type="term" value="P:methylation"/>
    <property type="evidence" value="ECO:0007669"/>
    <property type="project" value="UniProtKB-KW"/>
</dbReference>
<dbReference type="STRING" id="847.BRW83_1283"/>
<feature type="domain" description="Methyltransferase type 11" evidence="1">
    <location>
        <begin position="48"/>
        <end position="133"/>
    </location>
</feature>